<evidence type="ECO:0000256" key="2">
    <source>
        <dbReference type="SAM" id="MobiDB-lite"/>
    </source>
</evidence>
<sequence>MADFKIQSKSAVERHCGGSDREVKNWYLLMSRLRNRCVSCLLLTLAFAGCQSDNHNARRRHAVHRPTPTRQLAQVPTPTPDYAVPELPPLQPFAVSDDIPTLPAVADDSIEFEQPLPPADSLTATQPDEQPEAESESTTASLPALASEASIYLQDMGAVLTRDADDRVQKIDLAYRPFHDGHSSLLQFFADTTELDLTGTDITDAAVSDILKLPKVYSLKLKGTAITDAGVAQLVGLTSLRLVDLGRTALTNDALRQLQSLQHLEYLLLNHTQVSDEAVEHIVRMKSLRGLNLVGTAVTSRSLERLQKQLPQCLVVSEPSSNLSLLDVPAEFQQPASVGRSASAEHAKLQRLTRLVHEDPSLAEHLASVYSDQGEWSQAAAIFRAATDVRPRDESLQLLLAEALASAGQAEEAYALFCNFADESTARLEVGRILYNSALSQATRYLEQSIAANPNNGQARQGLVELQEHRRELMAGRSVLPAVLAIEPTPQITPRTAFEFAPAPKSQH</sequence>
<proteinExistence type="predicted"/>
<dbReference type="SUPFAM" id="SSF48452">
    <property type="entry name" value="TPR-like"/>
    <property type="match status" value="1"/>
</dbReference>
<dbReference type="PROSITE" id="PS50005">
    <property type="entry name" value="TPR"/>
    <property type="match status" value="1"/>
</dbReference>
<name>A0A1P8WC51_9PLAN</name>
<reference evidence="3 4" key="1">
    <citation type="journal article" date="2016" name="Front. Microbiol.">
        <title>Fuerstia marisgermanicae gen. nov., sp. nov., an Unusual Member of the Phylum Planctomycetes from the German Wadden Sea.</title>
        <authorList>
            <person name="Kohn T."/>
            <person name="Heuer A."/>
            <person name="Jogler M."/>
            <person name="Vollmers J."/>
            <person name="Boedeker C."/>
            <person name="Bunk B."/>
            <person name="Rast P."/>
            <person name="Borchert D."/>
            <person name="Glockner I."/>
            <person name="Freese H.M."/>
            <person name="Klenk H.P."/>
            <person name="Overmann J."/>
            <person name="Kaster A.K."/>
            <person name="Rohde M."/>
            <person name="Wiegand S."/>
            <person name="Jogler C."/>
        </authorList>
    </citation>
    <scope>NUCLEOTIDE SEQUENCE [LARGE SCALE GENOMIC DNA]</scope>
    <source>
        <strain evidence="3 4">NH11</strain>
    </source>
</reference>
<keyword evidence="4" id="KW-1185">Reference proteome</keyword>
<evidence type="ECO:0000256" key="1">
    <source>
        <dbReference type="PROSITE-ProRule" id="PRU00339"/>
    </source>
</evidence>
<dbReference type="AlphaFoldDB" id="A0A1P8WC51"/>
<dbReference type="SUPFAM" id="SSF52047">
    <property type="entry name" value="RNI-like"/>
    <property type="match status" value="1"/>
</dbReference>
<dbReference type="Gene3D" id="1.25.40.10">
    <property type="entry name" value="Tetratricopeptide repeat domain"/>
    <property type="match status" value="1"/>
</dbReference>
<protein>
    <submittedName>
        <fullName evidence="3">Putative PEP-CTERM system TPR-repeat lipoprotein</fullName>
    </submittedName>
</protein>
<dbReference type="InterPro" id="IPR019734">
    <property type="entry name" value="TPR_rpt"/>
</dbReference>
<keyword evidence="3" id="KW-0449">Lipoprotein</keyword>
<dbReference type="InterPro" id="IPR032675">
    <property type="entry name" value="LRR_dom_sf"/>
</dbReference>
<feature type="repeat" description="TPR" evidence="1">
    <location>
        <begin position="360"/>
        <end position="393"/>
    </location>
</feature>
<feature type="region of interest" description="Disordered" evidence="2">
    <location>
        <begin position="59"/>
        <end position="79"/>
    </location>
</feature>
<accession>A0A1P8WC51</accession>
<keyword evidence="1" id="KW-0802">TPR repeat</keyword>
<dbReference type="STRING" id="1891926.Fuma_01228"/>
<organism evidence="3 4">
    <name type="scientific">Fuerstiella marisgermanici</name>
    <dbReference type="NCBI Taxonomy" id="1891926"/>
    <lineage>
        <taxon>Bacteria</taxon>
        <taxon>Pseudomonadati</taxon>
        <taxon>Planctomycetota</taxon>
        <taxon>Planctomycetia</taxon>
        <taxon>Planctomycetales</taxon>
        <taxon>Planctomycetaceae</taxon>
        <taxon>Fuerstiella</taxon>
    </lineage>
</organism>
<dbReference type="InterPro" id="IPR011990">
    <property type="entry name" value="TPR-like_helical_dom_sf"/>
</dbReference>
<dbReference type="RefSeq" id="WP_077023364.1">
    <property type="nucleotide sequence ID" value="NZ_CP017641.1"/>
</dbReference>
<dbReference type="Gene3D" id="3.80.10.10">
    <property type="entry name" value="Ribonuclease Inhibitor"/>
    <property type="match status" value="1"/>
</dbReference>
<dbReference type="Proteomes" id="UP000187735">
    <property type="component" value="Chromosome"/>
</dbReference>
<evidence type="ECO:0000313" key="3">
    <source>
        <dbReference type="EMBL" id="APZ91637.1"/>
    </source>
</evidence>
<dbReference type="KEGG" id="fmr:Fuma_01228"/>
<feature type="region of interest" description="Disordered" evidence="2">
    <location>
        <begin position="113"/>
        <end position="141"/>
    </location>
</feature>
<dbReference type="EMBL" id="CP017641">
    <property type="protein sequence ID" value="APZ91637.1"/>
    <property type="molecule type" value="Genomic_DNA"/>
</dbReference>
<dbReference type="OrthoDB" id="254004at2"/>
<gene>
    <name evidence="3" type="ORF">Fuma_01228</name>
</gene>
<evidence type="ECO:0000313" key="4">
    <source>
        <dbReference type="Proteomes" id="UP000187735"/>
    </source>
</evidence>